<reference evidence="3" key="1">
    <citation type="journal article" date="2013" name="Nature">
        <title>Pan genome of the phytoplankton Emiliania underpins its global distribution.</title>
        <authorList>
            <person name="Read B.A."/>
            <person name="Kegel J."/>
            <person name="Klute M.J."/>
            <person name="Kuo A."/>
            <person name="Lefebvre S.C."/>
            <person name="Maumus F."/>
            <person name="Mayer C."/>
            <person name="Miller J."/>
            <person name="Monier A."/>
            <person name="Salamov A."/>
            <person name="Young J."/>
            <person name="Aguilar M."/>
            <person name="Claverie J.M."/>
            <person name="Frickenhaus S."/>
            <person name="Gonzalez K."/>
            <person name="Herman E.K."/>
            <person name="Lin Y.C."/>
            <person name="Napier J."/>
            <person name="Ogata H."/>
            <person name="Sarno A.F."/>
            <person name="Shmutz J."/>
            <person name="Schroeder D."/>
            <person name="de Vargas C."/>
            <person name="Verret F."/>
            <person name="von Dassow P."/>
            <person name="Valentin K."/>
            <person name="Van de Peer Y."/>
            <person name="Wheeler G."/>
            <person name="Dacks J.B."/>
            <person name="Delwiche C.F."/>
            <person name="Dyhrman S.T."/>
            <person name="Glockner G."/>
            <person name="John U."/>
            <person name="Richards T."/>
            <person name="Worden A.Z."/>
            <person name="Zhang X."/>
            <person name="Grigoriev I.V."/>
            <person name="Allen A.E."/>
            <person name="Bidle K."/>
            <person name="Borodovsky M."/>
            <person name="Bowler C."/>
            <person name="Brownlee C."/>
            <person name="Cock J.M."/>
            <person name="Elias M."/>
            <person name="Gladyshev V.N."/>
            <person name="Groth M."/>
            <person name="Guda C."/>
            <person name="Hadaegh A."/>
            <person name="Iglesias-Rodriguez M.D."/>
            <person name="Jenkins J."/>
            <person name="Jones B.M."/>
            <person name="Lawson T."/>
            <person name="Leese F."/>
            <person name="Lindquist E."/>
            <person name="Lobanov A."/>
            <person name="Lomsadze A."/>
            <person name="Malik S.B."/>
            <person name="Marsh M.E."/>
            <person name="Mackinder L."/>
            <person name="Mock T."/>
            <person name="Mueller-Roeber B."/>
            <person name="Pagarete A."/>
            <person name="Parker M."/>
            <person name="Probert I."/>
            <person name="Quesneville H."/>
            <person name="Raines C."/>
            <person name="Rensing S.A."/>
            <person name="Riano-Pachon D.M."/>
            <person name="Richier S."/>
            <person name="Rokitta S."/>
            <person name="Shiraiwa Y."/>
            <person name="Soanes D.M."/>
            <person name="van der Giezen M."/>
            <person name="Wahlund T.M."/>
            <person name="Williams B."/>
            <person name="Wilson W."/>
            <person name="Wolfe G."/>
            <person name="Wurch L.L."/>
        </authorList>
    </citation>
    <scope>NUCLEOTIDE SEQUENCE</scope>
</reference>
<evidence type="ECO:0000313" key="2">
    <source>
        <dbReference type="EnsemblProtists" id="EOD11213"/>
    </source>
</evidence>
<evidence type="ECO:0000256" key="1">
    <source>
        <dbReference type="SAM" id="MobiDB-lite"/>
    </source>
</evidence>
<dbReference type="STRING" id="2903.R1BML9"/>
<evidence type="ECO:0000313" key="3">
    <source>
        <dbReference type="Proteomes" id="UP000013827"/>
    </source>
</evidence>
<dbReference type="Proteomes" id="UP000013827">
    <property type="component" value="Unassembled WGS sequence"/>
</dbReference>
<accession>A0A0D3IIX8</accession>
<sequence>MGMRTGEAGEQMHLFYITSCRLSPAPRLLTRVSAMTESLLSRFDSLALTENDLVVIVGLEFSRQHNFEPARVLDSSGERLKVQLLHGSRKGLSIRRGNLLKMSRAQDRTALLTRIVWERQLELRVARAFLVEKFHGEEGLALEVAKHFSPRETLALTSGYSLGRMVPEWSAVGIERGGLVWRPLHGRAPGGPRVHGADRVADGIVRIDCAVVSVGAGRFVVAGGCDDHPGRTSRFFASAFEYDAIARAAAPLPAMPTARHGCGGAHIDGKVYIVGGTYVQPDGAADAVVLDLGARGGGWQPLEDLPPRAGGGPSSGGQLEEPSRNLLGAFS</sequence>
<dbReference type="AlphaFoldDB" id="A0A0D3IIX8"/>
<dbReference type="InterPro" id="IPR015915">
    <property type="entry name" value="Kelch-typ_b-propeller"/>
</dbReference>
<dbReference type="GeneID" id="17257363"/>
<dbReference type="SUPFAM" id="SSF117281">
    <property type="entry name" value="Kelch motif"/>
    <property type="match status" value="1"/>
</dbReference>
<reference evidence="2" key="2">
    <citation type="submission" date="2024-10" db="UniProtKB">
        <authorList>
            <consortium name="EnsemblProtists"/>
        </authorList>
    </citation>
    <scope>IDENTIFICATION</scope>
</reference>
<feature type="region of interest" description="Disordered" evidence="1">
    <location>
        <begin position="299"/>
        <end position="331"/>
    </location>
</feature>
<protein>
    <submittedName>
        <fullName evidence="2">Uncharacterized protein</fullName>
    </submittedName>
</protein>
<dbReference type="Gene3D" id="2.120.10.80">
    <property type="entry name" value="Kelch-type beta propeller"/>
    <property type="match status" value="1"/>
</dbReference>
<organism evidence="2 3">
    <name type="scientific">Emiliania huxleyi (strain CCMP1516)</name>
    <dbReference type="NCBI Taxonomy" id="280463"/>
    <lineage>
        <taxon>Eukaryota</taxon>
        <taxon>Haptista</taxon>
        <taxon>Haptophyta</taxon>
        <taxon>Prymnesiophyceae</taxon>
        <taxon>Isochrysidales</taxon>
        <taxon>Noelaerhabdaceae</taxon>
        <taxon>Emiliania</taxon>
    </lineage>
</organism>
<dbReference type="RefSeq" id="XP_005763642.1">
    <property type="nucleotide sequence ID" value="XM_005763585.1"/>
</dbReference>
<keyword evidence="3" id="KW-1185">Reference proteome</keyword>
<proteinExistence type="predicted"/>
<dbReference type="PaxDb" id="2903-EOD11213"/>
<dbReference type="HOGENOM" id="CLU_840534_0_0_1"/>
<name>A0A0D3IIX8_EMIH1</name>
<dbReference type="KEGG" id="ehx:EMIHUDRAFT_248062"/>
<dbReference type="EnsemblProtists" id="EOD11213">
    <property type="protein sequence ID" value="EOD11213"/>
    <property type="gene ID" value="EMIHUDRAFT_248062"/>
</dbReference>